<gene>
    <name evidence="2" type="ORF">ADIS_0607</name>
</gene>
<dbReference type="Proteomes" id="UP000013909">
    <property type="component" value="Unassembled WGS sequence"/>
</dbReference>
<feature type="transmembrane region" description="Helical" evidence="1">
    <location>
        <begin position="12"/>
        <end position="31"/>
    </location>
</feature>
<organism evidence="2 3">
    <name type="scientific">Lunatimonas lonarensis</name>
    <dbReference type="NCBI Taxonomy" id="1232681"/>
    <lineage>
        <taxon>Bacteria</taxon>
        <taxon>Pseudomonadati</taxon>
        <taxon>Bacteroidota</taxon>
        <taxon>Cytophagia</taxon>
        <taxon>Cytophagales</taxon>
        <taxon>Cyclobacteriaceae</taxon>
    </lineage>
</organism>
<keyword evidence="1" id="KW-0472">Membrane</keyword>
<dbReference type="EMBL" id="AQHR01000022">
    <property type="protein sequence ID" value="EON78710.1"/>
    <property type="molecule type" value="Genomic_DNA"/>
</dbReference>
<proteinExistence type="predicted"/>
<accession>R7ZX21</accession>
<sequence length="37" mass="4021">MAEAYPTAATWALKNVKVVIVNLMIVIGAMWSKADTL</sequence>
<keyword evidence="1" id="KW-0812">Transmembrane</keyword>
<name>R7ZX21_9BACT</name>
<evidence type="ECO:0000256" key="1">
    <source>
        <dbReference type="SAM" id="Phobius"/>
    </source>
</evidence>
<evidence type="ECO:0000313" key="2">
    <source>
        <dbReference type="EMBL" id="EON78710.1"/>
    </source>
</evidence>
<dbReference type="AlphaFoldDB" id="R7ZX21"/>
<evidence type="ECO:0000313" key="3">
    <source>
        <dbReference type="Proteomes" id="UP000013909"/>
    </source>
</evidence>
<keyword evidence="3" id="KW-1185">Reference proteome</keyword>
<keyword evidence="1" id="KW-1133">Transmembrane helix</keyword>
<dbReference type="STRING" id="1232681.ADIS_0607"/>
<protein>
    <submittedName>
        <fullName evidence="2">Uncharacterized protein</fullName>
    </submittedName>
</protein>
<reference evidence="2 3" key="1">
    <citation type="submission" date="2013-02" db="EMBL/GenBank/DDBJ databases">
        <title>A novel strain isolated from Lonar lake, Maharashtra, India.</title>
        <authorList>
            <person name="Singh A."/>
        </authorList>
    </citation>
    <scope>NUCLEOTIDE SEQUENCE [LARGE SCALE GENOMIC DNA]</scope>
    <source>
        <strain evidence="2 3">AK24</strain>
    </source>
</reference>
<comment type="caution">
    <text evidence="2">The sequence shown here is derived from an EMBL/GenBank/DDBJ whole genome shotgun (WGS) entry which is preliminary data.</text>
</comment>